<evidence type="ECO:0000313" key="1">
    <source>
        <dbReference type="EMBL" id="KAI3812457.1"/>
    </source>
</evidence>
<evidence type="ECO:0000313" key="2">
    <source>
        <dbReference type="Proteomes" id="UP001056120"/>
    </source>
</evidence>
<reference evidence="1 2" key="2">
    <citation type="journal article" date="2022" name="Mol. Ecol. Resour.">
        <title>The genomes of chicory, endive, great burdock and yacon provide insights into Asteraceae paleo-polyploidization history and plant inulin production.</title>
        <authorList>
            <person name="Fan W."/>
            <person name="Wang S."/>
            <person name="Wang H."/>
            <person name="Wang A."/>
            <person name="Jiang F."/>
            <person name="Liu H."/>
            <person name="Zhao H."/>
            <person name="Xu D."/>
            <person name="Zhang Y."/>
        </authorList>
    </citation>
    <scope>NUCLEOTIDE SEQUENCE [LARGE SCALE GENOMIC DNA]</scope>
    <source>
        <strain evidence="2">cv. Yunnan</strain>
        <tissue evidence="1">Leaves</tissue>
    </source>
</reference>
<organism evidence="1 2">
    <name type="scientific">Smallanthus sonchifolius</name>
    <dbReference type="NCBI Taxonomy" id="185202"/>
    <lineage>
        <taxon>Eukaryota</taxon>
        <taxon>Viridiplantae</taxon>
        <taxon>Streptophyta</taxon>
        <taxon>Embryophyta</taxon>
        <taxon>Tracheophyta</taxon>
        <taxon>Spermatophyta</taxon>
        <taxon>Magnoliopsida</taxon>
        <taxon>eudicotyledons</taxon>
        <taxon>Gunneridae</taxon>
        <taxon>Pentapetalae</taxon>
        <taxon>asterids</taxon>
        <taxon>campanulids</taxon>
        <taxon>Asterales</taxon>
        <taxon>Asteraceae</taxon>
        <taxon>Asteroideae</taxon>
        <taxon>Heliantheae alliance</taxon>
        <taxon>Millerieae</taxon>
        <taxon>Smallanthus</taxon>
    </lineage>
</organism>
<sequence>MMHIRITVVQLLIRFYVFKEVRNKQEPTDPSFNQKLFTLSTALTSADGQFAIFERVSCGSTVYMTITRESVSDYFQYTHTITAL</sequence>
<reference evidence="2" key="1">
    <citation type="journal article" date="2022" name="Mol. Ecol. Resour.">
        <title>The genomes of chicory, endive, great burdock and yacon provide insights into Asteraceae palaeo-polyploidization history and plant inulin production.</title>
        <authorList>
            <person name="Fan W."/>
            <person name="Wang S."/>
            <person name="Wang H."/>
            <person name="Wang A."/>
            <person name="Jiang F."/>
            <person name="Liu H."/>
            <person name="Zhao H."/>
            <person name="Xu D."/>
            <person name="Zhang Y."/>
        </authorList>
    </citation>
    <scope>NUCLEOTIDE SEQUENCE [LARGE SCALE GENOMIC DNA]</scope>
    <source>
        <strain evidence="2">cv. Yunnan</strain>
    </source>
</reference>
<dbReference type="EMBL" id="CM042023">
    <property type="protein sequence ID" value="KAI3812457.1"/>
    <property type="molecule type" value="Genomic_DNA"/>
</dbReference>
<keyword evidence="2" id="KW-1185">Reference proteome</keyword>
<name>A0ACB9IZL2_9ASTR</name>
<comment type="caution">
    <text evidence="1">The sequence shown here is derived from an EMBL/GenBank/DDBJ whole genome shotgun (WGS) entry which is preliminary data.</text>
</comment>
<proteinExistence type="predicted"/>
<gene>
    <name evidence="1" type="ORF">L1987_17166</name>
</gene>
<accession>A0ACB9IZL2</accession>
<protein>
    <submittedName>
        <fullName evidence="1">Uncharacterized protein</fullName>
    </submittedName>
</protein>
<dbReference type="Proteomes" id="UP001056120">
    <property type="component" value="Linkage Group LG06"/>
</dbReference>